<protein>
    <submittedName>
        <fullName evidence="1">Uncharacterized protein</fullName>
    </submittedName>
</protein>
<dbReference type="RefSeq" id="XP_033402181.1">
    <property type="nucleotide sequence ID" value="XM_033539622.1"/>
</dbReference>
<keyword evidence="2" id="KW-1185">Reference proteome</keyword>
<proteinExistence type="predicted"/>
<evidence type="ECO:0000313" key="1">
    <source>
        <dbReference type="EMBL" id="KAF2146472.1"/>
    </source>
</evidence>
<sequence length="96" mass="11380">MAEYYSQSTPDNWTHQYPCPMELDIDFLAGPGLNDSARLTIKRRKFGKFIGLRGCETPVKETQMRIELAQERLKLRMKELRDEEERMSHGFNKWTL</sequence>
<dbReference type="AlphaFoldDB" id="A0A6A6BQS6"/>
<organism evidence="1 2">
    <name type="scientific">Aplosporella prunicola CBS 121167</name>
    <dbReference type="NCBI Taxonomy" id="1176127"/>
    <lineage>
        <taxon>Eukaryota</taxon>
        <taxon>Fungi</taxon>
        <taxon>Dikarya</taxon>
        <taxon>Ascomycota</taxon>
        <taxon>Pezizomycotina</taxon>
        <taxon>Dothideomycetes</taxon>
        <taxon>Dothideomycetes incertae sedis</taxon>
        <taxon>Botryosphaeriales</taxon>
        <taxon>Aplosporellaceae</taxon>
        <taxon>Aplosporella</taxon>
    </lineage>
</organism>
<dbReference type="EMBL" id="ML995475">
    <property type="protein sequence ID" value="KAF2146472.1"/>
    <property type="molecule type" value="Genomic_DNA"/>
</dbReference>
<dbReference type="OrthoDB" id="4156665at2759"/>
<evidence type="ECO:0000313" key="2">
    <source>
        <dbReference type="Proteomes" id="UP000799438"/>
    </source>
</evidence>
<reference evidence="1" key="1">
    <citation type="journal article" date="2020" name="Stud. Mycol.">
        <title>101 Dothideomycetes genomes: a test case for predicting lifestyles and emergence of pathogens.</title>
        <authorList>
            <person name="Haridas S."/>
            <person name="Albert R."/>
            <person name="Binder M."/>
            <person name="Bloem J."/>
            <person name="Labutti K."/>
            <person name="Salamov A."/>
            <person name="Andreopoulos B."/>
            <person name="Baker S."/>
            <person name="Barry K."/>
            <person name="Bills G."/>
            <person name="Bluhm B."/>
            <person name="Cannon C."/>
            <person name="Castanera R."/>
            <person name="Culley D."/>
            <person name="Daum C."/>
            <person name="Ezra D."/>
            <person name="Gonzalez J."/>
            <person name="Henrissat B."/>
            <person name="Kuo A."/>
            <person name="Liang C."/>
            <person name="Lipzen A."/>
            <person name="Lutzoni F."/>
            <person name="Magnuson J."/>
            <person name="Mondo S."/>
            <person name="Nolan M."/>
            <person name="Ohm R."/>
            <person name="Pangilinan J."/>
            <person name="Park H.-J."/>
            <person name="Ramirez L."/>
            <person name="Alfaro M."/>
            <person name="Sun H."/>
            <person name="Tritt A."/>
            <person name="Yoshinaga Y."/>
            <person name="Zwiers L.-H."/>
            <person name="Turgeon B."/>
            <person name="Goodwin S."/>
            <person name="Spatafora J."/>
            <person name="Crous P."/>
            <person name="Grigoriev I."/>
        </authorList>
    </citation>
    <scope>NUCLEOTIDE SEQUENCE</scope>
    <source>
        <strain evidence="1">CBS 121167</strain>
    </source>
</reference>
<dbReference type="GeneID" id="54297118"/>
<name>A0A6A6BQS6_9PEZI</name>
<accession>A0A6A6BQS6</accession>
<dbReference type="Proteomes" id="UP000799438">
    <property type="component" value="Unassembled WGS sequence"/>
</dbReference>
<gene>
    <name evidence="1" type="ORF">K452DRAFT_282644</name>
</gene>